<reference evidence="1" key="1">
    <citation type="submission" date="2020-02" db="EMBL/GenBank/DDBJ databases">
        <authorList>
            <person name="Meier V. D."/>
        </authorList>
    </citation>
    <scope>NUCLEOTIDE SEQUENCE</scope>
    <source>
        <strain evidence="1">AVDCRST_MAG79</strain>
    </source>
</reference>
<dbReference type="InterPro" id="IPR011990">
    <property type="entry name" value="TPR-like_helical_dom_sf"/>
</dbReference>
<protein>
    <submittedName>
        <fullName evidence="1">Uncharacterized protein</fullName>
    </submittedName>
</protein>
<dbReference type="AlphaFoldDB" id="A0A6J4TU59"/>
<organism evidence="1">
    <name type="scientific">uncultured Thermoleophilia bacterium</name>
    <dbReference type="NCBI Taxonomy" id="1497501"/>
    <lineage>
        <taxon>Bacteria</taxon>
        <taxon>Bacillati</taxon>
        <taxon>Actinomycetota</taxon>
        <taxon>Thermoleophilia</taxon>
        <taxon>environmental samples</taxon>
    </lineage>
</organism>
<accession>A0A6J4TU59</accession>
<gene>
    <name evidence="1" type="ORF">AVDCRST_MAG79-1054</name>
</gene>
<dbReference type="EMBL" id="CADCWC010000178">
    <property type="protein sequence ID" value="CAA9532562.1"/>
    <property type="molecule type" value="Genomic_DNA"/>
</dbReference>
<dbReference type="Pfam" id="PF13432">
    <property type="entry name" value="TPR_16"/>
    <property type="match status" value="1"/>
</dbReference>
<name>A0A6J4TU59_9ACTN</name>
<proteinExistence type="predicted"/>
<evidence type="ECO:0000313" key="1">
    <source>
        <dbReference type="EMBL" id="CAA9532562.1"/>
    </source>
</evidence>
<dbReference type="SUPFAM" id="SSF48452">
    <property type="entry name" value="TPR-like"/>
    <property type="match status" value="1"/>
</dbReference>
<dbReference type="Gene3D" id="1.25.40.10">
    <property type="entry name" value="Tetratricopeptide repeat domain"/>
    <property type="match status" value="1"/>
</dbReference>
<sequence length="121" mass="13549">MADDDVYELFTAGRKHLADGEWLRAIPPLERARDLEPDKGSIRESLGVAYLRARRFVDAEAELQVAVELAANDHYAYFLLGRAQEGLGRLELARGSYKLACWLRPSSDTYRQALDALPKAG</sequence>